<evidence type="ECO:0000313" key="1">
    <source>
        <dbReference type="EMBL" id="KKS80671.1"/>
    </source>
</evidence>
<organism evidence="1 2">
    <name type="scientific">Candidatus Beckwithbacteria bacterium GW2011_GWA2_43_10</name>
    <dbReference type="NCBI Taxonomy" id="1618369"/>
    <lineage>
        <taxon>Bacteria</taxon>
        <taxon>Candidatus Beckwithiibacteriota</taxon>
    </lineage>
</organism>
<sequence length="274" mass="31568">MYQYEREFYPQLGLENFDRIFSHATKSVEFSLPNFLAWRELHPGFCGSLTDYGEFLAAALYGRNDSVTLEIGNYQGIIEWPKTQETTIRPLKISQRQVELLDPESLSRQFERRRLSRFYYEFDFEDDQKSAGCSYLVQLLGLSMSNDSYLVGLEIKRVIDKEVGEMVIFRIETTAECNFNDRLSVLFIYPNNQYLLVQKEGIVCSQGKKAVKIFLSEAEIAVKPAIKQTEIGLSVVTKGDEYELTLGKELYPDYPQALLNYFEGLVTPADVKMN</sequence>
<evidence type="ECO:0000313" key="2">
    <source>
        <dbReference type="Proteomes" id="UP000034213"/>
    </source>
</evidence>
<accession>A0A0G1ECB0</accession>
<reference evidence="1 2" key="1">
    <citation type="journal article" date="2015" name="Nature">
        <title>rRNA introns, odd ribosomes, and small enigmatic genomes across a large radiation of phyla.</title>
        <authorList>
            <person name="Brown C.T."/>
            <person name="Hug L.A."/>
            <person name="Thomas B.C."/>
            <person name="Sharon I."/>
            <person name="Castelle C.J."/>
            <person name="Singh A."/>
            <person name="Wilkins M.J."/>
            <person name="Williams K.H."/>
            <person name="Banfield J.F."/>
        </authorList>
    </citation>
    <scope>NUCLEOTIDE SEQUENCE [LARGE SCALE GENOMIC DNA]</scope>
</reference>
<proteinExistence type="predicted"/>
<name>A0A0G1ECB0_9BACT</name>
<dbReference type="Proteomes" id="UP000034213">
    <property type="component" value="Unassembled WGS sequence"/>
</dbReference>
<dbReference type="AlphaFoldDB" id="A0A0G1ECB0"/>
<dbReference type="STRING" id="1618369.UV54_C0001G0021"/>
<comment type="caution">
    <text evidence="1">The sequence shown here is derived from an EMBL/GenBank/DDBJ whole genome shotgun (WGS) entry which is preliminary data.</text>
</comment>
<gene>
    <name evidence="1" type="ORF">UV54_C0001G0021</name>
</gene>
<protein>
    <submittedName>
        <fullName evidence="1">Uncharacterized protein</fullName>
    </submittedName>
</protein>
<dbReference type="EMBL" id="LCEW01000001">
    <property type="protein sequence ID" value="KKS80671.1"/>
    <property type="molecule type" value="Genomic_DNA"/>
</dbReference>